<evidence type="ECO:0000256" key="3">
    <source>
        <dbReference type="ARBA" id="ARBA00022927"/>
    </source>
</evidence>
<comment type="subunit">
    <text evidence="6">Homotetramer, a dimer of dimers. One homotetramer interacts with 1 SecA dimer.</text>
</comment>
<comment type="similarity">
    <text evidence="1 6">Belongs to the SecB family.</text>
</comment>
<name>A0A212QSS4_9PROT</name>
<comment type="function">
    <text evidence="6">One of the proteins required for the normal export of preproteins out of the cell cytoplasm. It is a molecular chaperone that binds to a subset of precursor proteins, maintaining them in a translocation-competent state. It also specifically binds to its receptor SecA.</text>
</comment>
<comment type="subcellular location">
    <subcellularLocation>
        <location evidence="6">Cytoplasm</location>
    </subcellularLocation>
</comment>
<evidence type="ECO:0000256" key="4">
    <source>
        <dbReference type="ARBA" id="ARBA00023010"/>
    </source>
</evidence>
<accession>A0A212QSS4</accession>
<dbReference type="GO" id="GO:0005737">
    <property type="term" value="C:cytoplasm"/>
    <property type="evidence" value="ECO:0007669"/>
    <property type="project" value="UniProtKB-SubCell"/>
</dbReference>
<sequence>MSEMPQQGAAADQQNAPRLAVLTQYIKDLSFENPRAPQTLVQGQSRPEIQIAVDVNVKQIGQEQYEVVLDLKLNAKSGDTTVFVMELSYGSLFNIANIPDETMQAILLIECPRLIFPFARRIVADVTRDGGLPPLMLEPIDFVALYRNRLEQMQGQTAGEPPVGHA</sequence>
<organism evidence="7 8">
    <name type="scientific">Arboricoccus pini</name>
    <dbReference type="NCBI Taxonomy" id="1963835"/>
    <lineage>
        <taxon>Bacteria</taxon>
        <taxon>Pseudomonadati</taxon>
        <taxon>Pseudomonadota</taxon>
        <taxon>Alphaproteobacteria</taxon>
        <taxon>Geminicoccales</taxon>
        <taxon>Geminicoccaceae</taxon>
        <taxon>Arboricoccus</taxon>
    </lineage>
</organism>
<dbReference type="NCBIfam" id="NF004392">
    <property type="entry name" value="PRK05751.1-3"/>
    <property type="match status" value="1"/>
</dbReference>
<dbReference type="GO" id="GO:0015031">
    <property type="term" value="P:protein transport"/>
    <property type="evidence" value="ECO:0007669"/>
    <property type="project" value="UniProtKB-UniRule"/>
</dbReference>
<dbReference type="GO" id="GO:0051262">
    <property type="term" value="P:protein tetramerization"/>
    <property type="evidence" value="ECO:0007669"/>
    <property type="project" value="InterPro"/>
</dbReference>
<proteinExistence type="inferred from homology"/>
<dbReference type="Proteomes" id="UP000197065">
    <property type="component" value="Unassembled WGS sequence"/>
</dbReference>
<dbReference type="AlphaFoldDB" id="A0A212QSS4"/>
<evidence type="ECO:0000256" key="5">
    <source>
        <dbReference type="ARBA" id="ARBA00023186"/>
    </source>
</evidence>
<keyword evidence="8" id="KW-1185">Reference proteome</keyword>
<evidence type="ECO:0000313" key="8">
    <source>
        <dbReference type="Proteomes" id="UP000197065"/>
    </source>
</evidence>
<evidence type="ECO:0000256" key="2">
    <source>
        <dbReference type="ARBA" id="ARBA00022448"/>
    </source>
</evidence>
<dbReference type="PANTHER" id="PTHR36918">
    <property type="match status" value="1"/>
</dbReference>
<dbReference type="Gene3D" id="3.10.420.10">
    <property type="entry name" value="SecB-like"/>
    <property type="match status" value="1"/>
</dbReference>
<dbReference type="PANTHER" id="PTHR36918:SF1">
    <property type="entry name" value="PROTEIN-EXPORT PROTEIN SECB"/>
    <property type="match status" value="1"/>
</dbReference>
<reference evidence="7 8" key="1">
    <citation type="submission" date="2017-06" db="EMBL/GenBank/DDBJ databases">
        <authorList>
            <person name="Kim H.J."/>
            <person name="Triplett B.A."/>
        </authorList>
    </citation>
    <scope>NUCLEOTIDE SEQUENCE [LARGE SCALE GENOMIC DNA]</scope>
    <source>
        <strain evidence="7 8">B29T1</strain>
    </source>
</reference>
<keyword evidence="4 6" id="KW-0811">Translocation</keyword>
<dbReference type="Pfam" id="PF02556">
    <property type="entry name" value="SecB"/>
    <property type="match status" value="1"/>
</dbReference>
<gene>
    <name evidence="6" type="primary">secB</name>
    <name evidence="7" type="ORF">SAMN07250955_103160</name>
</gene>
<dbReference type="SUPFAM" id="SSF54611">
    <property type="entry name" value="SecB-like"/>
    <property type="match status" value="1"/>
</dbReference>
<keyword evidence="5 6" id="KW-0143">Chaperone</keyword>
<dbReference type="GO" id="GO:0051082">
    <property type="term" value="F:unfolded protein binding"/>
    <property type="evidence" value="ECO:0007669"/>
    <property type="project" value="InterPro"/>
</dbReference>
<dbReference type="HAMAP" id="MF_00821">
    <property type="entry name" value="SecB"/>
    <property type="match status" value="1"/>
</dbReference>
<keyword evidence="3 6" id="KW-0653">Protein transport</keyword>
<evidence type="ECO:0000313" key="7">
    <source>
        <dbReference type="EMBL" id="SNB62649.1"/>
    </source>
</evidence>
<dbReference type="InterPro" id="IPR003708">
    <property type="entry name" value="SecB"/>
</dbReference>
<protein>
    <recommendedName>
        <fullName evidence="6">Protein-export protein SecB</fullName>
    </recommendedName>
</protein>
<keyword evidence="2 6" id="KW-0813">Transport</keyword>
<dbReference type="GO" id="GO:0006457">
    <property type="term" value="P:protein folding"/>
    <property type="evidence" value="ECO:0007669"/>
    <property type="project" value="UniProtKB-UniRule"/>
</dbReference>
<dbReference type="PRINTS" id="PR01594">
    <property type="entry name" value="SECBCHAPRONE"/>
</dbReference>
<keyword evidence="6" id="KW-0963">Cytoplasm</keyword>
<dbReference type="RefSeq" id="WP_407642380.1">
    <property type="nucleotide sequence ID" value="NZ_FYEH01000003.1"/>
</dbReference>
<evidence type="ECO:0000256" key="1">
    <source>
        <dbReference type="ARBA" id="ARBA00009990"/>
    </source>
</evidence>
<evidence type="ECO:0000256" key="6">
    <source>
        <dbReference type="HAMAP-Rule" id="MF_00821"/>
    </source>
</evidence>
<dbReference type="NCBIfam" id="TIGR00809">
    <property type="entry name" value="secB"/>
    <property type="match status" value="1"/>
</dbReference>
<dbReference type="EMBL" id="FYEH01000003">
    <property type="protein sequence ID" value="SNB62649.1"/>
    <property type="molecule type" value="Genomic_DNA"/>
</dbReference>
<dbReference type="InterPro" id="IPR035958">
    <property type="entry name" value="SecB-like_sf"/>
</dbReference>